<comment type="caution">
    <text evidence="1">The sequence shown here is derived from an EMBL/GenBank/DDBJ whole genome shotgun (WGS) entry which is preliminary data.</text>
</comment>
<accession>A0A9W8TGZ0</accession>
<evidence type="ECO:0000313" key="2">
    <source>
        <dbReference type="Proteomes" id="UP001148614"/>
    </source>
</evidence>
<name>A0A9W8TGZ0_9PEZI</name>
<gene>
    <name evidence="1" type="ORF">NPX13_g11419</name>
</gene>
<keyword evidence="2" id="KW-1185">Reference proteome</keyword>
<dbReference type="AlphaFoldDB" id="A0A9W8TGZ0"/>
<sequence length="158" mass="18008">MLTVKRPSASELKRRCTSLHSWEIPKQTGALAPAHVWTNKDMGTTTAFHSHLCATLRLLAANHRSQSACFIYLHADRIRPNALRTPELEQLEYNRLLGHRCVESDDMANGVCHPRRGSLMAGGYPHHVPREPRGSHPHRAQRRHWLEAAYPLLRDSDE</sequence>
<evidence type="ECO:0000313" key="1">
    <source>
        <dbReference type="EMBL" id="KAJ3551222.1"/>
    </source>
</evidence>
<reference evidence="1" key="1">
    <citation type="submission" date="2022-07" db="EMBL/GenBank/DDBJ databases">
        <title>Genome Sequence of Xylaria arbuscula.</title>
        <authorList>
            <person name="Buettner E."/>
        </authorList>
    </citation>
    <scope>NUCLEOTIDE SEQUENCE</scope>
    <source>
        <strain evidence="1">VT107</strain>
    </source>
</reference>
<protein>
    <submittedName>
        <fullName evidence="1">Uncharacterized protein</fullName>
    </submittedName>
</protein>
<proteinExistence type="predicted"/>
<dbReference type="EMBL" id="JANPWZ010003805">
    <property type="protein sequence ID" value="KAJ3551222.1"/>
    <property type="molecule type" value="Genomic_DNA"/>
</dbReference>
<organism evidence="1 2">
    <name type="scientific">Xylaria arbuscula</name>
    <dbReference type="NCBI Taxonomy" id="114810"/>
    <lineage>
        <taxon>Eukaryota</taxon>
        <taxon>Fungi</taxon>
        <taxon>Dikarya</taxon>
        <taxon>Ascomycota</taxon>
        <taxon>Pezizomycotina</taxon>
        <taxon>Sordariomycetes</taxon>
        <taxon>Xylariomycetidae</taxon>
        <taxon>Xylariales</taxon>
        <taxon>Xylariaceae</taxon>
        <taxon>Xylaria</taxon>
    </lineage>
</organism>
<dbReference type="VEuPathDB" id="FungiDB:F4678DRAFT_419611"/>
<dbReference type="Proteomes" id="UP001148614">
    <property type="component" value="Unassembled WGS sequence"/>
</dbReference>